<feature type="compositionally biased region" description="Basic and acidic residues" evidence="3">
    <location>
        <begin position="479"/>
        <end position="491"/>
    </location>
</feature>
<dbReference type="InterPro" id="IPR026298">
    <property type="entry name" value="Bcl-2_fam"/>
</dbReference>
<feature type="compositionally biased region" description="Basic and acidic residues" evidence="3">
    <location>
        <begin position="210"/>
        <end position="223"/>
    </location>
</feature>
<dbReference type="InterPro" id="IPR042398">
    <property type="entry name" value="BCL2L13"/>
</dbReference>
<feature type="compositionally biased region" description="Polar residues" evidence="3">
    <location>
        <begin position="507"/>
        <end position="524"/>
    </location>
</feature>
<dbReference type="GO" id="GO:0016020">
    <property type="term" value="C:membrane"/>
    <property type="evidence" value="ECO:0007669"/>
    <property type="project" value="TreeGrafter"/>
</dbReference>
<dbReference type="GeneID" id="119746532"/>
<evidence type="ECO:0000256" key="2">
    <source>
        <dbReference type="ARBA" id="ARBA00022703"/>
    </source>
</evidence>
<keyword evidence="2" id="KW-0053">Apoptosis</keyword>
<dbReference type="InterPro" id="IPR046371">
    <property type="entry name" value="Bcl-2_BH1-3"/>
</dbReference>
<organism evidence="5 6">
    <name type="scientific">Patiria miniata</name>
    <name type="common">Bat star</name>
    <name type="synonym">Asterina miniata</name>
    <dbReference type="NCBI Taxonomy" id="46514"/>
    <lineage>
        <taxon>Eukaryota</taxon>
        <taxon>Metazoa</taxon>
        <taxon>Echinodermata</taxon>
        <taxon>Eleutherozoa</taxon>
        <taxon>Asterozoa</taxon>
        <taxon>Asteroidea</taxon>
        <taxon>Valvatacea</taxon>
        <taxon>Valvatida</taxon>
        <taxon>Asterinidae</taxon>
        <taxon>Patiria</taxon>
    </lineage>
</organism>
<comment type="similarity">
    <text evidence="1">Belongs to the Bcl-2 family.</text>
</comment>
<protein>
    <recommendedName>
        <fullName evidence="4">Bcl-2 Bcl-2 homology region 1-3 domain-containing protein</fullName>
    </recommendedName>
</protein>
<evidence type="ECO:0000256" key="3">
    <source>
        <dbReference type="SAM" id="MobiDB-lite"/>
    </source>
</evidence>
<dbReference type="PANTHER" id="PTHR15758">
    <property type="entry name" value="BCL-2-LIKE PROTEIN 13"/>
    <property type="match status" value="1"/>
</dbReference>
<dbReference type="Pfam" id="PF00452">
    <property type="entry name" value="Bcl-2"/>
    <property type="match status" value="1"/>
</dbReference>
<dbReference type="PROSITE" id="PS50062">
    <property type="entry name" value="BCL2_FAMILY"/>
    <property type="match status" value="1"/>
</dbReference>
<dbReference type="InterPro" id="IPR002475">
    <property type="entry name" value="Bcl2-like"/>
</dbReference>
<feature type="compositionally biased region" description="Polar residues" evidence="3">
    <location>
        <begin position="447"/>
        <end position="468"/>
    </location>
</feature>
<feature type="domain" description="Bcl-2 Bcl-2 homology region 1-3" evidence="4">
    <location>
        <begin position="291"/>
        <end position="391"/>
    </location>
</feature>
<dbReference type="Gene3D" id="1.10.437.10">
    <property type="entry name" value="Blc2-like"/>
    <property type="match status" value="1"/>
</dbReference>
<dbReference type="InterPro" id="IPR036834">
    <property type="entry name" value="Bcl-2-like_sf"/>
</dbReference>
<evidence type="ECO:0000313" key="6">
    <source>
        <dbReference type="Proteomes" id="UP000887568"/>
    </source>
</evidence>
<feature type="region of interest" description="Disordered" evidence="3">
    <location>
        <begin position="189"/>
        <end position="229"/>
    </location>
</feature>
<evidence type="ECO:0000259" key="4">
    <source>
        <dbReference type="Pfam" id="PF00452"/>
    </source>
</evidence>
<feature type="region of interest" description="Disordered" evidence="3">
    <location>
        <begin position="547"/>
        <end position="566"/>
    </location>
</feature>
<dbReference type="Proteomes" id="UP000887568">
    <property type="component" value="Unplaced"/>
</dbReference>
<dbReference type="CDD" id="cd06845">
    <property type="entry name" value="Bcl-2_like"/>
    <property type="match status" value="1"/>
</dbReference>
<dbReference type="GO" id="GO:0042981">
    <property type="term" value="P:regulation of apoptotic process"/>
    <property type="evidence" value="ECO:0007669"/>
    <property type="project" value="InterPro"/>
</dbReference>
<dbReference type="GO" id="GO:0006915">
    <property type="term" value="P:apoptotic process"/>
    <property type="evidence" value="ECO:0007669"/>
    <property type="project" value="UniProtKB-KW"/>
</dbReference>
<feature type="compositionally biased region" description="Basic and acidic residues" evidence="3">
    <location>
        <begin position="7"/>
        <end position="18"/>
    </location>
</feature>
<dbReference type="OrthoDB" id="6086439at2759"/>
<evidence type="ECO:0000256" key="1">
    <source>
        <dbReference type="ARBA" id="ARBA00009458"/>
    </source>
</evidence>
<name>A0A914BTA7_PATMI</name>
<sequence>MSSPPQKTEHRLSLRDTLEGDFADSQSSTPQGFLYETKFVVLSYLGLVPPDLDPGYSEFDIHYESSASATPFSVSDDDRSSGSSGSRRSSDLLTVNTKVRARRSPKISPRSGASSSHVSPAVLNPPANTFSGFSAPLGAPSAALPPPPPPSFSDSTVTVIREFHTRGFVEVSKTVVTRQESYDSDLCTDAAMDGSEESSHSQPLSDGSEEDRAGEHPQIRIDDDSTSDSWEFRQRQRQELVEPLREEVRQAMAQLQEEFKQVVAAGDSNGPILPSVICPISREAQVAERIAQIGDKIMQQRGDELEKTMRMLFGSQSDDNLTYGLFKSLMKQMMKSTVPGWYHLALMLKFTQHMALGLVNKGGKGFGSVTDFAVRYIEENLAQTIIDQGGWDAMTNINLEDINMEVLSDLSSPTASPIPLSSQESHASQQSQEPLSPDAGTPVDSPNWKTDQQSHFTSSGEEGLNQLTVPPPGTSPGEITHRSRSESHPEDLASLFVGEPSDPPITHSVSSPSHLGTNPGSRVQQLGVTHSEPVLFSVDDSQASVMDVDSQASAMDVDSRPVTSPE</sequence>
<evidence type="ECO:0000313" key="5">
    <source>
        <dbReference type="EnsemblMetazoa" id="XP_038079444.1"/>
    </source>
</evidence>
<dbReference type="GO" id="GO:0005739">
    <property type="term" value="C:mitochondrion"/>
    <property type="evidence" value="ECO:0007669"/>
    <property type="project" value="TreeGrafter"/>
</dbReference>
<reference evidence="5" key="1">
    <citation type="submission" date="2022-11" db="UniProtKB">
        <authorList>
            <consortium name="EnsemblMetazoa"/>
        </authorList>
    </citation>
    <scope>IDENTIFICATION</scope>
</reference>
<dbReference type="EnsemblMetazoa" id="XM_038223516.1">
    <property type="protein sequence ID" value="XP_038079444.1"/>
    <property type="gene ID" value="LOC119746532"/>
</dbReference>
<feature type="region of interest" description="Disordered" evidence="3">
    <location>
        <begin position="70"/>
        <end position="120"/>
    </location>
</feature>
<feature type="region of interest" description="Disordered" evidence="3">
    <location>
        <begin position="1"/>
        <end position="29"/>
    </location>
</feature>
<accession>A0A914BTA7</accession>
<feature type="compositionally biased region" description="Low complexity" evidence="3">
    <location>
        <begin position="421"/>
        <end position="433"/>
    </location>
</feature>
<dbReference type="SUPFAM" id="SSF56854">
    <property type="entry name" value="Bcl-2 inhibitors of programmed cell death"/>
    <property type="match status" value="1"/>
</dbReference>
<keyword evidence="6" id="KW-1185">Reference proteome</keyword>
<feature type="region of interest" description="Disordered" evidence="3">
    <location>
        <begin position="410"/>
        <end position="524"/>
    </location>
</feature>
<dbReference type="PANTHER" id="PTHR15758:SF2">
    <property type="entry name" value="BCL-2-LIKE PROTEIN 13"/>
    <property type="match status" value="1"/>
</dbReference>
<dbReference type="RefSeq" id="XP_038079444.1">
    <property type="nucleotide sequence ID" value="XM_038223516.1"/>
</dbReference>
<dbReference type="AlphaFoldDB" id="A0A914BTA7"/>
<proteinExistence type="inferred from homology"/>